<feature type="transmembrane region" description="Helical" evidence="1">
    <location>
        <begin position="185"/>
        <end position="205"/>
    </location>
</feature>
<keyword evidence="1" id="KW-0812">Transmembrane</keyword>
<keyword evidence="1" id="KW-0472">Membrane</keyword>
<feature type="transmembrane region" description="Helical" evidence="1">
    <location>
        <begin position="75"/>
        <end position="97"/>
    </location>
</feature>
<dbReference type="RefSeq" id="WP_090867904.1">
    <property type="nucleotide sequence ID" value="NZ_FOHE01000004.1"/>
</dbReference>
<protein>
    <recommendedName>
        <fullName evidence="4">ABC-2 family transporter protein</fullName>
    </recommendedName>
</protein>
<evidence type="ECO:0008006" key="4">
    <source>
        <dbReference type="Google" id="ProtNLM"/>
    </source>
</evidence>
<keyword evidence="1" id="KW-1133">Transmembrane helix</keyword>
<feature type="transmembrane region" description="Helical" evidence="1">
    <location>
        <begin position="118"/>
        <end position="143"/>
    </location>
</feature>
<feature type="transmembrane region" description="Helical" evidence="1">
    <location>
        <begin position="249"/>
        <end position="271"/>
    </location>
</feature>
<evidence type="ECO:0000256" key="1">
    <source>
        <dbReference type="SAM" id="Phobius"/>
    </source>
</evidence>
<feature type="transmembrane region" description="Helical" evidence="1">
    <location>
        <begin position="16"/>
        <end position="36"/>
    </location>
</feature>
<evidence type="ECO:0000313" key="3">
    <source>
        <dbReference type="Proteomes" id="UP000198618"/>
    </source>
</evidence>
<name>A0A1I0AYN3_9BACI</name>
<evidence type="ECO:0000313" key="2">
    <source>
        <dbReference type="EMBL" id="SES99559.1"/>
    </source>
</evidence>
<dbReference type="EMBL" id="FOHE01000004">
    <property type="protein sequence ID" value="SES99559.1"/>
    <property type="molecule type" value="Genomic_DNA"/>
</dbReference>
<dbReference type="Proteomes" id="UP000198618">
    <property type="component" value="Unassembled WGS sequence"/>
</dbReference>
<organism evidence="2 3">
    <name type="scientific">Oceanobacillus limi</name>
    <dbReference type="NCBI Taxonomy" id="930131"/>
    <lineage>
        <taxon>Bacteria</taxon>
        <taxon>Bacillati</taxon>
        <taxon>Bacillota</taxon>
        <taxon>Bacilli</taxon>
        <taxon>Bacillales</taxon>
        <taxon>Bacillaceae</taxon>
        <taxon>Oceanobacillus</taxon>
    </lineage>
</organism>
<accession>A0A1I0AYN3</accession>
<reference evidence="2 3" key="1">
    <citation type="submission" date="2016-10" db="EMBL/GenBank/DDBJ databases">
        <authorList>
            <person name="de Groot N.N."/>
        </authorList>
    </citation>
    <scope>NUCLEOTIDE SEQUENCE [LARGE SCALE GENOMIC DNA]</scope>
    <source>
        <strain evidence="2 3">IBRC-M 10780</strain>
    </source>
</reference>
<gene>
    <name evidence="2" type="ORF">SAMN05216389_104100</name>
</gene>
<dbReference type="OrthoDB" id="1751619at2"/>
<dbReference type="STRING" id="930131.SAMN05216389_104100"/>
<proteinExistence type="predicted"/>
<dbReference type="AlphaFoldDB" id="A0A1I0AYN3"/>
<keyword evidence="3" id="KW-1185">Reference proteome</keyword>
<sequence>MNRYIKLVNFEFNRFLKIYLVLIGITIASQILGAIIRSNQYLNDMNDLLYEQLMTREAALEQLGKISFYHITQTVWFMGPIAICIVTLLIYMFFIWYRDWFGKNTFIYRLLMLPTARINVYFAKATTILLMVFGLVAIQLLMLPVGRRVLQWMIPVDFRVDQTIREILTSFDYLMILFPSTFYEFVIHYAIGFAVVLVVFTAILFERSFRWKGIVFGLIFGAFAVTIFIFPVIVQAFILPEFFYPIELFALECIAGLVVVSLSIWTSNYLLKKKIRV</sequence>
<feature type="transmembrane region" description="Helical" evidence="1">
    <location>
        <begin position="214"/>
        <end position="237"/>
    </location>
</feature>